<dbReference type="OrthoDB" id="100749at2157"/>
<keyword evidence="3" id="KW-1185">Reference proteome</keyword>
<dbReference type="Proteomes" id="UP000029980">
    <property type="component" value="Chromosome"/>
</dbReference>
<dbReference type="HOGENOM" id="CLU_200171_0_0_2"/>
<name>A0A097QV74_9EURY</name>
<evidence type="ECO:0000256" key="1">
    <source>
        <dbReference type="SAM" id="Coils"/>
    </source>
</evidence>
<dbReference type="SUPFAM" id="SSF141004">
    <property type="entry name" value="RelB-like"/>
    <property type="match status" value="1"/>
</dbReference>
<dbReference type="Gene3D" id="6.10.250.250">
    <property type="match status" value="1"/>
</dbReference>
<dbReference type="AlphaFoldDB" id="A0A097QV74"/>
<evidence type="ECO:0000313" key="2">
    <source>
        <dbReference type="EMBL" id="AIU70376.1"/>
    </source>
</evidence>
<dbReference type="Pfam" id="PF18881">
    <property type="entry name" value="DUF5646"/>
    <property type="match status" value="1"/>
</dbReference>
<protein>
    <submittedName>
        <fullName evidence="2">Uncharacterized protein</fullName>
    </submittedName>
</protein>
<accession>A0A097QV74</accession>
<dbReference type="RefSeq" id="WP_050003346.1">
    <property type="nucleotide sequence ID" value="NZ_CP008887.1"/>
</dbReference>
<dbReference type="InterPro" id="IPR043706">
    <property type="entry name" value="DUF5646"/>
</dbReference>
<evidence type="ECO:0000313" key="3">
    <source>
        <dbReference type="Proteomes" id="UP000029980"/>
    </source>
</evidence>
<reference evidence="2 3" key="1">
    <citation type="journal article" date="2015" name="Int. J. Syst. Evol. Microbiol.">
        <title>Thermococcus eurythermalis sp. nov., a conditional piezophilic hyperthermophilic archaeon with a wide temperature range isolated from an oil-immersed chimney in the Guaymas Basin.</title>
        <authorList>
            <person name="Zhao W."/>
            <person name="Zeng X."/>
            <person name="Xiao X."/>
        </authorList>
    </citation>
    <scope>NUCLEOTIDE SEQUENCE [LARGE SCALE GENOMIC DNA]</scope>
    <source>
        <strain evidence="2 3">A501</strain>
    </source>
</reference>
<proteinExistence type="predicted"/>
<gene>
    <name evidence="2" type="ORF">TEU_08555</name>
</gene>
<organism evidence="2 3">
    <name type="scientific">Thermococcus eurythermalis</name>
    <dbReference type="NCBI Taxonomy" id="1505907"/>
    <lineage>
        <taxon>Archaea</taxon>
        <taxon>Methanobacteriati</taxon>
        <taxon>Methanobacteriota</taxon>
        <taxon>Thermococci</taxon>
        <taxon>Thermococcales</taxon>
        <taxon>Thermococcaceae</taxon>
        <taxon>Thermococcus</taxon>
    </lineage>
</organism>
<feature type="coiled-coil region" evidence="1">
    <location>
        <begin position="9"/>
        <end position="56"/>
    </location>
</feature>
<dbReference type="STRING" id="1505907.TEU_08555"/>
<sequence length="72" mass="8574">MERVSEATVRHVMEELERLKVEVQRLEALLVPLVKNELSAEEVEEIEREAREFHEEEWVNADDLEDLLEDDL</sequence>
<dbReference type="EMBL" id="CP008887">
    <property type="protein sequence ID" value="AIU70376.1"/>
    <property type="molecule type" value="Genomic_DNA"/>
</dbReference>
<dbReference type="KEGG" id="teu:TEU_08555"/>
<dbReference type="GeneID" id="25153483"/>
<keyword evidence="1" id="KW-0175">Coiled coil</keyword>